<dbReference type="EMBL" id="BMAV01015995">
    <property type="protein sequence ID" value="GFY66361.1"/>
    <property type="molecule type" value="Genomic_DNA"/>
</dbReference>
<accession>A0A8X6Y856</accession>
<organism evidence="1 2">
    <name type="scientific">Trichonephila inaurata madagascariensis</name>
    <dbReference type="NCBI Taxonomy" id="2747483"/>
    <lineage>
        <taxon>Eukaryota</taxon>
        <taxon>Metazoa</taxon>
        <taxon>Ecdysozoa</taxon>
        <taxon>Arthropoda</taxon>
        <taxon>Chelicerata</taxon>
        <taxon>Arachnida</taxon>
        <taxon>Araneae</taxon>
        <taxon>Araneomorphae</taxon>
        <taxon>Entelegynae</taxon>
        <taxon>Araneoidea</taxon>
        <taxon>Nephilidae</taxon>
        <taxon>Trichonephila</taxon>
        <taxon>Trichonephila inaurata</taxon>
    </lineage>
</organism>
<dbReference type="AlphaFoldDB" id="A0A8X6Y856"/>
<dbReference type="OrthoDB" id="10449145at2759"/>
<evidence type="ECO:0000313" key="2">
    <source>
        <dbReference type="Proteomes" id="UP000886998"/>
    </source>
</evidence>
<reference evidence="1" key="1">
    <citation type="submission" date="2020-08" db="EMBL/GenBank/DDBJ databases">
        <title>Multicomponent nature underlies the extraordinary mechanical properties of spider dragline silk.</title>
        <authorList>
            <person name="Kono N."/>
            <person name="Nakamura H."/>
            <person name="Mori M."/>
            <person name="Yoshida Y."/>
            <person name="Ohtoshi R."/>
            <person name="Malay A.D."/>
            <person name="Moran D.A.P."/>
            <person name="Tomita M."/>
            <person name="Numata K."/>
            <person name="Arakawa K."/>
        </authorList>
    </citation>
    <scope>NUCLEOTIDE SEQUENCE</scope>
</reference>
<evidence type="ECO:0000313" key="1">
    <source>
        <dbReference type="EMBL" id="GFY66361.1"/>
    </source>
</evidence>
<comment type="caution">
    <text evidence="1">The sequence shown here is derived from an EMBL/GenBank/DDBJ whole genome shotgun (WGS) entry which is preliminary data.</text>
</comment>
<gene>
    <name evidence="1" type="ORF">TNIN_155911</name>
</gene>
<proteinExistence type="predicted"/>
<protein>
    <submittedName>
        <fullName evidence="1">Uncharacterized protein</fullName>
    </submittedName>
</protein>
<dbReference type="Proteomes" id="UP000886998">
    <property type="component" value="Unassembled WGS sequence"/>
</dbReference>
<sequence>MINHRRMQFSVKGLSFSPFPLLPSPRLSALSASLNTNLPRGYFGECGQPLILHDSLPQLNVLFPSLGFIFYCMKKKKIITFVLNVGEHETNEWMLFKLFSLLT</sequence>
<keyword evidence="2" id="KW-1185">Reference proteome</keyword>
<name>A0A8X6Y856_9ARAC</name>